<dbReference type="EMBL" id="JBJJXI010000113">
    <property type="protein sequence ID" value="KAL3390935.1"/>
    <property type="molecule type" value="Genomic_DNA"/>
</dbReference>
<evidence type="ECO:0000313" key="18">
    <source>
        <dbReference type="Proteomes" id="UP001627154"/>
    </source>
</evidence>
<dbReference type="InterPro" id="IPR010358">
    <property type="entry name" value="BRE"/>
</dbReference>
<keyword evidence="5 15" id="KW-0053">Apoptosis</keyword>
<keyword evidence="12 15" id="KW-0539">Nucleus</keyword>
<evidence type="ECO:0000313" key="17">
    <source>
        <dbReference type="EMBL" id="KAL3390935.1"/>
    </source>
</evidence>
<dbReference type="GO" id="GO:0006915">
    <property type="term" value="P:apoptotic process"/>
    <property type="evidence" value="ECO:0007669"/>
    <property type="project" value="UniProtKB-UniRule"/>
</dbReference>
<comment type="similarity">
    <text evidence="14 15">Belongs to the BABAM2 family.</text>
</comment>
<evidence type="ECO:0000256" key="13">
    <source>
        <dbReference type="ARBA" id="ARBA00023306"/>
    </source>
</evidence>
<keyword evidence="11 15" id="KW-0234">DNA repair</keyword>
<evidence type="ECO:0000256" key="2">
    <source>
        <dbReference type="ARBA" id="ARBA00019438"/>
    </source>
</evidence>
<organism evidence="17 18">
    <name type="scientific">Trichogramma kaykai</name>
    <dbReference type="NCBI Taxonomy" id="54128"/>
    <lineage>
        <taxon>Eukaryota</taxon>
        <taxon>Metazoa</taxon>
        <taxon>Ecdysozoa</taxon>
        <taxon>Arthropoda</taxon>
        <taxon>Hexapoda</taxon>
        <taxon>Insecta</taxon>
        <taxon>Pterygota</taxon>
        <taxon>Neoptera</taxon>
        <taxon>Endopterygota</taxon>
        <taxon>Hymenoptera</taxon>
        <taxon>Apocrita</taxon>
        <taxon>Proctotrupomorpha</taxon>
        <taxon>Chalcidoidea</taxon>
        <taxon>Trichogrammatidae</taxon>
        <taxon>Trichogramma</taxon>
    </lineage>
</organism>
<dbReference type="GO" id="GO:0051301">
    <property type="term" value="P:cell division"/>
    <property type="evidence" value="ECO:0007669"/>
    <property type="project" value="UniProtKB-UniRule"/>
</dbReference>
<dbReference type="GO" id="GO:0010212">
    <property type="term" value="P:response to ionizing radiation"/>
    <property type="evidence" value="ECO:0007669"/>
    <property type="project" value="UniProtKB-UniRule"/>
</dbReference>
<keyword evidence="18" id="KW-1185">Reference proteome</keyword>
<evidence type="ECO:0000256" key="9">
    <source>
        <dbReference type="ARBA" id="ARBA00022786"/>
    </source>
</evidence>
<dbReference type="AlphaFoldDB" id="A0ABD2WD46"/>
<evidence type="ECO:0000256" key="14">
    <source>
        <dbReference type="ARBA" id="ARBA00025766"/>
    </source>
</evidence>
<dbReference type="GO" id="GO:0006325">
    <property type="term" value="P:chromatin organization"/>
    <property type="evidence" value="ECO:0007669"/>
    <property type="project" value="UniProtKB-UniRule"/>
</dbReference>
<dbReference type="Pfam" id="PF06113">
    <property type="entry name" value="BRE"/>
    <property type="match status" value="1"/>
</dbReference>
<evidence type="ECO:0000256" key="10">
    <source>
        <dbReference type="ARBA" id="ARBA00022853"/>
    </source>
</evidence>
<evidence type="ECO:0000256" key="7">
    <source>
        <dbReference type="ARBA" id="ARBA00022763"/>
    </source>
</evidence>
<dbReference type="GO" id="GO:0070552">
    <property type="term" value="C:BRISC complex"/>
    <property type="evidence" value="ECO:0007669"/>
    <property type="project" value="UniProtKB-UniRule"/>
</dbReference>
<keyword evidence="4 15" id="KW-0132">Cell division</keyword>
<name>A0ABD2WD46_9HYME</name>
<comment type="caution">
    <text evidence="17">The sequence shown here is derived from an EMBL/GenBank/DDBJ whole genome shotgun (WGS) entry which is preliminary data.</text>
</comment>
<dbReference type="GO" id="GO:0006302">
    <property type="term" value="P:double-strand break repair"/>
    <property type="evidence" value="ECO:0007669"/>
    <property type="project" value="UniProtKB-UniRule"/>
</dbReference>
<keyword evidence="9 15" id="KW-0833">Ubl conjugation pathway</keyword>
<dbReference type="PANTHER" id="PTHR15189">
    <property type="entry name" value="BRISC AND BRCA1-A COMPLEX MEMBER 2"/>
    <property type="match status" value="1"/>
</dbReference>
<keyword evidence="13 15" id="KW-0131">Cell cycle</keyword>
<evidence type="ECO:0000256" key="16">
    <source>
        <dbReference type="SAM" id="Coils"/>
    </source>
</evidence>
<keyword evidence="7 15" id="KW-0227">DNA damage</keyword>
<dbReference type="GO" id="GO:0070531">
    <property type="term" value="C:BRCA1-A complex"/>
    <property type="evidence" value="ECO:0007669"/>
    <property type="project" value="UniProtKB-UniRule"/>
</dbReference>
<evidence type="ECO:0000256" key="5">
    <source>
        <dbReference type="ARBA" id="ARBA00022703"/>
    </source>
</evidence>
<comment type="subcellular location">
    <subcellularLocation>
        <location evidence="15">Cytoplasm</location>
    </subcellularLocation>
    <subcellularLocation>
        <location evidence="1 15">Nucleus</location>
    </subcellularLocation>
    <text evidence="15">Localizes at sites of DNA damage at double-strand breaks (DSBs).</text>
</comment>
<evidence type="ECO:0000256" key="3">
    <source>
        <dbReference type="ARBA" id="ARBA00022490"/>
    </source>
</evidence>
<dbReference type="GO" id="GO:0031593">
    <property type="term" value="F:polyubiquitin modification-dependent protein binding"/>
    <property type="evidence" value="ECO:0007669"/>
    <property type="project" value="UniProtKB-UniRule"/>
</dbReference>
<comment type="function">
    <text evidence="15">May play a role in homeostasis or cellular differentiation in cells of neural, epithelial and germline origins. May also act as a death receptor-associated anti-apoptotic protein, which inhibits the mitochondrial apoptotic pathway.</text>
</comment>
<evidence type="ECO:0000256" key="1">
    <source>
        <dbReference type="ARBA" id="ARBA00004123"/>
    </source>
</evidence>
<feature type="coiled-coil region" evidence="16">
    <location>
        <begin position="118"/>
        <end position="145"/>
    </location>
</feature>
<keyword evidence="16" id="KW-0175">Coiled coil</keyword>
<reference evidence="17 18" key="1">
    <citation type="journal article" date="2024" name="bioRxiv">
        <title>A reference genome for Trichogramma kaykai: A tiny desert-dwelling parasitoid wasp with competing sex-ratio distorters.</title>
        <authorList>
            <person name="Culotta J."/>
            <person name="Lindsey A.R."/>
        </authorList>
    </citation>
    <scope>NUCLEOTIDE SEQUENCE [LARGE SCALE GENOMIC DNA]</scope>
    <source>
        <strain evidence="17 18">KSX58</strain>
    </source>
</reference>
<keyword evidence="3 15" id="KW-0963">Cytoplasm</keyword>
<evidence type="ECO:0000256" key="6">
    <source>
        <dbReference type="ARBA" id="ARBA00022737"/>
    </source>
</evidence>
<dbReference type="Proteomes" id="UP001627154">
    <property type="component" value="Unassembled WGS sequence"/>
</dbReference>
<evidence type="ECO:0000256" key="11">
    <source>
        <dbReference type="ARBA" id="ARBA00023204"/>
    </source>
</evidence>
<gene>
    <name evidence="17" type="ORF">TKK_014197</name>
</gene>
<protein>
    <recommendedName>
        <fullName evidence="2 15">BRISC and BRCA1-A complex member 2</fullName>
    </recommendedName>
</protein>
<evidence type="ECO:0000256" key="4">
    <source>
        <dbReference type="ARBA" id="ARBA00022618"/>
    </source>
</evidence>
<accession>A0ABD2WD46</accession>
<dbReference type="GO" id="GO:0045739">
    <property type="term" value="P:positive regulation of DNA repair"/>
    <property type="evidence" value="ECO:0007669"/>
    <property type="project" value="UniProtKB-UniRule"/>
</dbReference>
<evidence type="ECO:0000256" key="8">
    <source>
        <dbReference type="ARBA" id="ARBA00022776"/>
    </source>
</evidence>
<proteinExistence type="inferred from homology"/>
<keyword evidence="8 15" id="KW-0498">Mitosis</keyword>
<dbReference type="PANTHER" id="PTHR15189:SF7">
    <property type="entry name" value="BRISC AND BRCA1-A COMPLEX MEMBER 2"/>
    <property type="match status" value="1"/>
</dbReference>
<keyword evidence="6" id="KW-0677">Repeat</keyword>
<comment type="domain">
    <text evidence="15">Contains 2 ubiquitin-conjugating enzyme family-like (UEV-like) regions. These regions lack the critical Cys residues required for ubiquitination but retain the ability to bind ubiquitin.</text>
</comment>
<dbReference type="GO" id="GO:0007095">
    <property type="term" value="P:mitotic G2 DNA damage checkpoint signaling"/>
    <property type="evidence" value="ECO:0007669"/>
    <property type="project" value="UniProtKB-UniRule"/>
</dbReference>
<evidence type="ECO:0000256" key="15">
    <source>
        <dbReference type="RuleBase" id="RU368019"/>
    </source>
</evidence>
<keyword evidence="10 15" id="KW-0156">Chromatin regulator</keyword>
<comment type="subunit">
    <text evidence="15">Component of the ARISC complex. Component of the BRCA1-A complex. Component of the BRISC complex. Binds polyubiquitin.</text>
</comment>
<dbReference type="GO" id="GO:0005737">
    <property type="term" value="C:cytoplasm"/>
    <property type="evidence" value="ECO:0007669"/>
    <property type="project" value="UniProtKB-SubCell"/>
</dbReference>
<evidence type="ECO:0000256" key="12">
    <source>
        <dbReference type="ARBA" id="ARBA00023242"/>
    </source>
</evidence>
<sequence>MAKRVESSLLNDDYIDLIQSIFVSSMQDQSNGYQLSKIKIDKSNHRLIFSFPYVKEFRDWEIEFNPFHPELGPDLLLKDEELAVNEQNTLLDVDSTNILTWDPWNYLSINKLVDNLLKNHLQNQMRLLKSQAEKVALELEQLNAIPWLENTQISVSDKSKDQITVKLLAVLSWKNENFLEKMKFCSIEVLFQVMYLNMQCVHITSEVYLPLHFYELLNKPKMIHVATETTTLLENLHRIKEHVMEMVLNSHENWKKRKQFICALIALHSSTILEYDMKYYQTIALRLKSEDYHYILKIFLPLEFPKKTFTLSIISIYNMTDQGKTINKLIRNVPFSSTWTFKRMIVEMMEFISKKSIWLLLKQKTSL</sequence>